<sequence length="123" mass="13481">MGESKDFSEFIKGQLVTSGRLGQSISKTAALVGCSWFAVVTISYKCSKEGTVVNRRQGRGQPRLIDAHGERRLVRVVRSNRRGPVAHTAVNVRWIRTVSAAKGKPTQYKAGGHNVMLISGSWQ</sequence>
<keyword evidence="2" id="KW-1185">Reference proteome</keyword>
<accession>A0A8T0AKZ8</accession>
<proteinExistence type="predicted"/>
<dbReference type="AlphaFoldDB" id="A0A8T0AKZ8"/>
<gene>
    <name evidence="1" type="ORF">HF521_009976</name>
</gene>
<evidence type="ECO:0000313" key="2">
    <source>
        <dbReference type="Proteomes" id="UP000606274"/>
    </source>
</evidence>
<reference evidence="1" key="1">
    <citation type="submission" date="2020-08" db="EMBL/GenBank/DDBJ databases">
        <title>Chromosome-level assembly of Southern catfish (Silurus meridionalis) provides insights into visual adaptation to the nocturnal and benthic lifestyles.</title>
        <authorList>
            <person name="Zhang Y."/>
            <person name="Wang D."/>
            <person name="Peng Z."/>
        </authorList>
    </citation>
    <scope>NUCLEOTIDE SEQUENCE</scope>
    <source>
        <strain evidence="1">SWU-2019-XX</strain>
        <tissue evidence="1">Muscle</tissue>
    </source>
</reference>
<dbReference type="EMBL" id="JABFDY010000020">
    <property type="protein sequence ID" value="KAF7692366.1"/>
    <property type="molecule type" value="Genomic_DNA"/>
</dbReference>
<name>A0A8T0AKZ8_SILME</name>
<organism evidence="1 2">
    <name type="scientific">Silurus meridionalis</name>
    <name type="common">Southern catfish</name>
    <name type="synonym">Silurus soldatovi meridionalis</name>
    <dbReference type="NCBI Taxonomy" id="175797"/>
    <lineage>
        <taxon>Eukaryota</taxon>
        <taxon>Metazoa</taxon>
        <taxon>Chordata</taxon>
        <taxon>Craniata</taxon>
        <taxon>Vertebrata</taxon>
        <taxon>Euteleostomi</taxon>
        <taxon>Actinopterygii</taxon>
        <taxon>Neopterygii</taxon>
        <taxon>Teleostei</taxon>
        <taxon>Ostariophysi</taxon>
        <taxon>Siluriformes</taxon>
        <taxon>Siluridae</taxon>
        <taxon>Silurus</taxon>
    </lineage>
</organism>
<protein>
    <submittedName>
        <fullName evidence="1">Uncharacterized protein</fullName>
    </submittedName>
</protein>
<dbReference type="Proteomes" id="UP000606274">
    <property type="component" value="Unassembled WGS sequence"/>
</dbReference>
<comment type="caution">
    <text evidence="1">The sequence shown here is derived from an EMBL/GenBank/DDBJ whole genome shotgun (WGS) entry which is preliminary data.</text>
</comment>
<evidence type="ECO:0000313" key="1">
    <source>
        <dbReference type="EMBL" id="KAF7692366.1"/>
    </source>
</evidence>